<dbReference type="EMBL" id="MN739693">
    <property type="protein sequence ID" value="QHT21477.1"/>
    <property type="molecule type" value="Genomic_DNA"/>
</dbReference>
<dbReference type="AlphaFoldDB" id="A0A6C0DX90"/>
<name>A0A6C0DX90_9ZZZZ</name>
<feature type="compositionally biased region" description="Low complexity" evidence="1">
    <location>
        <begin position="335"/>
        <end position="344"/>
    </location>
</feature>
<evidence type="ECO:0000256" key="1">
    <source>
        <dbReference type="SAM" id="MobiDB-lite"/>
    </source>
</evidence>
<reference evidence="2" key="1">
    <citation type="journal article" date="2020" name="Nature">
        <title>Giant virus diversity and host interactions through global metagenomics.</title>
        <authorList>
            <person name="Schulz F."/>
            <person name="Roux S."/>
            <person name="Paez-Espino D."/>
            <person name="Jungbluth S."/>
            <person name="Walsh D.A."/>
            <person name="Denef V.J."/>
            <person name="McMahon K.D."/>
            <person name="Konstantinidis K.T."/>
            <person name="Eloe-Fadrosh E.A."/>
            <person name="Kyrpides N.C."/>
            <person name="Woyke T."/>
        </authorList>
    </citation>
    <scope>NUCLEOTIDE SEQUENCE</scope>
    <source>
        <strain evidence="2">GVMAG-M-3300023174-92</strain>
    </source>
</reference>
<organism evidence="2">
    <name type="scientific">viral metagenome</name>
    <dbReference type="NCBI Taxonomy" id="1070528"/>
    <lineage>
        <taxon>unclassified sequences</taxon>
        <taxon>metagenomes</taxon>
        <taxon>organismal metagenomes</taxon>
    </lineage>
</organism>
<sequence length="366" mass="40917">MYYNNNQFKMSYSKNSTTTTTTTKKVLEYSEWNPKQHKFMAPKVTDKGGKSVFLLSTQTSRSLHVNTPLMMTWGVADFANDDGTSDGRFKITLNFPNPEYKTADTDVFLAKMIEFQSSIIDDAVTFSELWFGKKKSRELVEDSFFPFIKYPKVKDVSGKSTGIADTSRPPSISAKVPRYENPDGSVRWEIDLFDTNYNQIFPSSDPDVTPVDLIPKLSKIACTLQCTGIWVGGKGWGLTWKIIGAVVKQRIQEDVRGVCHIKLTDTDKKELNSSMSPENEEREPESEPVARAPVKKVSVIQTAVEDSDDEVETKTSAAIQEPDTESTPEPEVEPVSEAKPAVTEAKPEPVAEVPKKVVKKVVKKKE</sequence>
<evidence type="ECO:0000313" key="2">
    <source>
        <dbReference type="EMBL" id="QHT21477.1"/>
    </source>
</evidence>
<feature type="region of interest" description="Disordered" evidence="1">
    <location>
        <begin position="268"/>
        <end position="352"/>
    </location>
</feature>
<accession>A0A6C0DX90</accession>
<protein>
    <submittedName>
        <fullName evidence="2">Uncharacterized protein</fullName>
    </submittedName>
</protein>
<feature type="compositionally biased region" description="Acidic residues" evidence="1">
    <location>
        <begin position="322"/>
        <end position="334"/>
    </location>
</feature>
<proteinExistence type="predicted"/>